<dbReference type="Proteomes" id="UP000826271">
    <property type="component" value="Unassembled WGS sequence"/>
</dbReference>
<keyword evidence="8" id="KW-1185">Reference proteome</keyword>
<evidence type="ECO:0000313" key="8">
    <source>
        <dbReference type="Proteomes" id="UP000826271"/>
    </source>
</evidence>
<evidence type="ECO:0000313" key="7">
    <source>
        <dbReference type="EMBL" id="KAG8386988.1"/>
    </source>
</evidence>
<dbReference type="InterPro" id="IPR036093">
    <property type="entry name" value="NAC_dom_sf"/>
</dbReference>
<dbReference type="GO" id="GO:0006355">
    <property type="term" value="P:regulation of DNA-templated transcription"/>
    <property type="evidence" value="ECO:0007669"/>
    <property type="project" value="InterPro"/>
</dbReference>
<organism evidence="7 8">
    <name type="scientific">Buddleja alternifolia</name>
    <dbReference type="NCBI Taxonomy" id="168488"/>
    <lineage>
        <taxon>Eukaryota</taxon>
        <taxon>Viridiplantae</taxon>
        <taxon>Streptophyta</taxon>
        <taxon>Embryophyta</taxon>
        <taxon>Tracheophyta</taxon>
        <taxon>Spermatophyta</taxon>
        <taxon>Magnoliopsida</taxon>
        <taxon>eudicotyledons</taxon>
        <taxon>Gunneridae</taxon>
        <taxon>Pentapetalae</taxon>
        <taxon>asterids</taxon>
        <taxon>lamiids</taxon>
        <taxon>Lamiales</taxon>
        <taxon>Scrophulariaceae</taxon>
        <taxon>Buddlejeae</taxon>
        <taxon>Buddleja</taxon>
    </lineage>
</organism>
<comment type="caution">
    <text evidence="7">The sequence shown here is derived from an EMBL/GenBank/DDBJ whole genome shotgun (WGS) entry which is preliminary data.</text>
</comment>
<keyword evidence="4" id="KW-0539">Nucleus</keyword>
<dbReference type="SUPFAM" id="SSF101941">
    <property type="entry name" value="NAC domain"/>
    <property type="match status" value="1"/>
</dbReference>
<keyword evidence="2" id="KW-0238">DNA-binding</keyword>
<protein>
    <recommendedName>
        <fullName evidence="6">NAC domain-containing protein</fullName>
    </recommendedName>
</protein>
<keyword evidence="3" id="KW-0804">Transcription</keyword>
<dbReference type="InterPro" id="IPR003441">
    <property type="entry name" value="NAC-dom"/>
</dbReference>
<evidence type="ECO:0000256" key="2">
    <source>
        <dbReference type="ARBA" id="ARBA00023125"/>
    </source>
</evidence>
<dbReference type="Gene3D" id="2.170.150.80">
    <property type="entry name" value="NAC domain"/>
    <property type="match status" value="1"/>
</dbReference>
<dbReference type="PANTHER" id="PTHR31719">
    <property type="entry name" value="NAC TRANSCRIPTION FACTOR 56"/>
    <property type="match status" value="1"/>
</dbReference>
<dbReference type="PROSITE" id="PS51005">
    <property type="entry name" value="NAC"/>
    <property type="match status" value="1"/>
</dbReference>
<gene>
    <name evidence="7" type="ORF">BUALT_Bualt03G0205800</name>
</gene>
<sequence>MESHNQQISQPNHMPSITTYEETKNPIFDLHEQKPGIIAESPNEFPAVRTDQIVISSKDFPKGYRFNPTDEELITYYLMERIKNEPIPIPEMYDADLYQHNPTTLTGKYHSLGKDEWFFFTPRDRKYPNGTRPNRAAGSGYWKATGADKAISNDKNETIGFRKALVFYEGKPPKGCKSNWIMHEYRVNKPTKRKRNAHDMRLDDWVLCHVYLKSKKSNKKKSKKTEVDPVDQCPSEVNATPLEDNHEDNLEGVPQKNVDDVKPCDRLINNTLGDCAPQFNQNGSDKFSHQLMEIDAFLAKYDSQSNIEFQTRSHEHGEVDSFGQLGFPLQNALTYDQTLQWISMDFDAWNSATTQFDFPGSNMFYEFEKTEDVSYDVPPNDLYENQLMAKTEKCDV</sequence>
<keyword evidence="1" id="KW-0805">Transcription regulation</keyword>
<evidence type="ECO:0000259" key="6">
    <source>
        <dbReference type="PROSITE" id="PS51005"/>
    </source>
</evidence>
<evidence type="ECO:0000256" key="5">
    <source>
        <dbReference type="SAM" id="MobiDB-lite"/>
    </source>
</evidence>
<dbReference type="Pfam" id="PF02365">
    <property type="entry name" value="NAM"/>
    <property type="match status" value="1"/>
</dbReference>
<dbReference type="EMBL" id="WHWC01000003">
    <property type="protein sequence ID" value="KAG8386988.1"/>
    <property type="molecule type" value="Genomic_DNA"/>
</dbReference>
<feature type="region of interest" description="Disordered" evidence="5">
    <location>
        <begin position="218"/>
        <end position="256"/>
    </location>
</feature>
<evidence type="ECO:0000256" key="1">
    <source>
        <dbReference type="ARBA" id="ARBA00023015"/>
    </source>
</evidence>
<name>A0AAV6XX55_9LAMI</name>
<proteinExistence type="predicted"/>
<evidence type="ECO:0000256" key="3">
    <source>
        <dbReference type="ARBA" id="ARBA00023163"/>
    </source>
</evidence>
<dbReference type="GO" id="GO:0003677">
    <property type="term" value="F:DNA binding"/>
    <property type="evidence" value="ECO:0007669"/>
    <property type="project" value="UniProtKB-KW"/>
</dbReference>
<reference evidence="7" key="1">
    <citation type="submission" date="2019-10" db="EMBL/GenBank/DDBJ databases">
        <authorList>
            <person name="Zhang R."/>
            <person name="Pan Y."/>
            <person name="Wang J."/>
            <person name="Ma R."/>
            <person name="Yu S."/>
        </authorList>
    </citation>
    <scope>NUCLEOTIDE SEQUENCE</scope>
    <source>
        <strain evidence="7">LA-IB0</strain>
        <tissue evidence="7">Leaf</tissue>
    </source>
</reference>
<evidence type="ECO:0000256" key="4">
    <source>
        <dbReference type="ARBA" id="ARBA00023242"/>
    </source>
</evidence>
<accession>A0AAV6XX55</accession>
<dbReference type="AlphaFoldDB" id="A0AAV6XX55"/>
<dbReference type="PANTHER" id="PTHR31719:SF94">
    <property type="entry name" value="PROTEIN ATAF2"/>
    <property type="match status" value="1"/>
</dbReference>
<feature type="domain" description="NAC" evidence="6">
    <location>
        <begin position="60"/>
        <end position="213"/>
    </location>
</feature>